<comment type="function">
    <text evidence="6">Catalyzes the reduction of hydroxylamine to form NH(3) and H(2)O.</text>
</comment>
<feature type="binding site" evidence="6">
    <location>
        <position position="29"/>
    </location>
    <ligand>
        <name>[4Fe-4S] cluster</name>
        <dbReference type="ChEBI" id="CHEBI:49883"/>
    </ligand>
</feature>
<dbReference type="GO" id="GO:0050418">
    <property type="term" value="F:hydroxylamine reductase activity"/>
    <property type="evidence" value="ECO:0007669"/>
    <property type="project" value="UniProtKB-EC"/>
</dbReference>
<comment type="cofactor">
    <cofactor evidence="6">
        <name>hybrid [4Fe-2O-2S] cluster</name>
        <dbReference type="ChEBI" id="CHEBI:60519"/>
    </cofactor>
    <text evidence="6">Binds 1 hybrid [4Fe-2O-2S] cluster.</text>
</comment>
<accession>A0ABV5BBE7</accession>
<comment type="catalytic activity">
    <reaction evidence="6">
        <text>A + NH4(+) + H2O = hydroxylamine + AH2 + H(+)</text>
        <dbReference type="Rhea" id="RHEA:22052"/>
        <dbReference type="ChEBI" id="CHEBI:13193"/>
        <dbReference type="ChEBI" id="CHEBI:15377"/>
        <dbReference type="ChEBI" id="CHEBI:15378"/>
        <dbReference type="ChEBI" id="CHEBI:15429"/>
        <dbReference type="ChEBI" id="CHEBI:17499"/>
        <dbReference type="ChEBI" id="CHEBI:28938"/>
        <dbReference type="EC" id="1.7.99.1"/>
    </reaction>
</comment>
<dbReference type="NCBIfam" id="TIGR01703">
    <property type="entry name" value="hybrid_clust"/>
    <property type="match status" value="1"/>
</dbReference>
<evidence type="ECO:0000256" key="4">
    <source>
        <dbReference type="ARBA" id="ARBA00023004"/>
    </source>
</evidence>
<keyword evidence="2 6" id="KW-0479">Metal-binding</keyword>
<dbReference type="PIRSF" id="PIRSF000076">
    <property type="entry name" value="HCP"/>
    <property type="match status" value="1"/>
</dbReference>
<dbReference type="Proteomes" id="UP001580407">
    <property type="component" value="Unassembled WGS sequence"/>
</dbReference>
<dbReference type="RefSeq" id="WP_375526405.1">
    <property type="nucleotide sequence ID" value="NZ_JBHILM010000019.1"/>
</dbReference>
<sequence>MIHNETDRLTSQPSMFCFQCQEASKGTGCTVAGVCGKPHDVANLQDLLVYLLKGISFLSLDVRLPEELDHRVSLFITDSLFATITNANFDRAIFVDKIREALILRQKVFTYRNEQFPDAATALPDAAIWQADSEQDFDAKARQVGVLSTTNEDIRSLRELLTYGLKGMAAYTYHAWQLNYTDKEVDLFMRRALAATLDNTLDAADLISLNMEAGKFGVKVMALLDEANTSTYGHPEITKVNIGVRNRPGILISGHDLKDMEELLKQTEGTGIDVYTHSEMLPAHYYPAFKKYDHFVGNYGNAWWKQNAEFEAFNGPILMTTNCIVPPRKSYIDRIYTTGNTGYPGVHHIPEGENGQPKDFSLLIEQAKRCLPPTELETGEIIGGFAHEAVMSVADQVVEAVKTGAIKRFFVMAGCDGRMKSRSYYTDFAEQLPRDTVILTAGCAKYKYNKLDLGEIGGIPRVLDAGQCNDSYSLAVIAMKLKEVFGLDDINELPISYNIAWYEQKAVIVLLALLHLGVKNIHLGPTLPAFLSPNVAKVLVENFGIGGITNVEDDMKIFLGA</sequence>
<feature type="binding site" evidence="6">
    <location>
        <position position="279"/>
    </location>
    <ligand>
        <name>hybrid [4Fe-2O-2S] cluster</name>
        <dbReference type="ChEBI" id="CHEBI:60519"/>
    </ligand>
</feature>
<keyword evidence="4 6" id="KW-0408">Iron</keyword>
<dbReference type="InterPro" id="IPR010048">
    <property type="entry name" value="Hydroxylam_reduct"/>
</dbReference>
<dbReference type="SUPFAM" id="SSF56821">
    <property type="entry name" value="Prismane protein-like"/>
    <property type="match status" value="1"/>
</dbReference>
<feature type="binding site" evidence="6">
    <location>
        <position position="255"/>
    </location>
    <ligand>
        <name>hybrid [4Fe-2O-2S] cluster</name>
        <dbReference type="ChEBI" id="CHEBI:60519"/>
    </ligand>
</feature>
<feature type="binding site" evidence="6">
    <location>
        <position position="443"/>
    </location>
    <ligand>
        <name>hybrid [4Fe-2O-2S] cluster</name>
        <dbReference type="ChEBI" id="CHEBI:60519"/>
    </ligand>
</feature>
<organism evidence="7 8">
    <name type="scientific">Paenibacillus terreus</name>
    <dbReference type="NCBI Taxonomy" id="1387834"/>
    <lineage>
        <taxon>Bacteria</taxon>
        <taxon>Bacillati</taxon>
        <taxon>Bacillota</taxon>
        <taxon>Bacilli</taxon>
        <taxon>Bacillales</taxon>
        <taxon>Paenibacillaceae</taxon>
        <taxon>Paenibacillus</taxon>
    </lineage>
</organism>
<comment type="caution">
    <text evidence="7">The sequence shown here is derived from an EMBL/GenBank/DDBJ whole genome shotgun (WGS) entry which is preliminary data.</text>
</comment>
<feature type="binding site" evidence="6">
    <location>
        <position position="468"/>
    </location>
    <ligand>
        <name>hybrid [4Fe-2O-2S] cluster</name>
        <dbReference type="ChEBI" id="CHEBI:60519"/>
    </ligand>
</feature>
<dbReference type="InterPro" id="IPR016100">
    <property type="entry name" value="Prismane_a-bundle"/>
</dbReference>
<dbReference type="Pfam" id="PF03063">
    <property type="entry name" value="Prismane"/>
    <property type="match status" value="1"/>
</dbReference>
<keyword evidence="8" id="KW-1185">Reference proteome</keyword>
<evidence type="ECO:0000313" key="8">
    <source>
        <dbReference type="Proteomes" id="UP001580407"/>
    </source>
</evidence>
<keyword evidence="3 6" id="KW-0560">Oxidoreductase</keyword>
<reference evidence="7 8" key="1">
    <citation type="submission" date="2024-09" db="EMBL/GenBank/DDBJ databases">
        <authorList>
            <person name="Ruan L."/>
        </authorList>
    </citation>
    <scope>NUCLEOTIDE SEQUENCE [LARGE SCALE GENOMIC DNA]</scope>
    <source>
        <strain evidence="7 8">D33</strain>
    </source>
</reference>
<evidence type="ECO:0000256" key="6">
    <source>
        <dbReference type="HAMAP-Rule" id="MF_00069"/>
    </source>
</evidence>
<evidence type="ECO:0000256" key="1">
    <source>
        <dbReference type="ARBA" id="ARBA00022490"/>
    </source>
</evidence>
<dbReference type="EMBL" id="JBHILM010000019">
    <property type="protein sequence ID" value="MFB5682654.1"/>
    <property type="molecule type" value="Genomic_DNA"/>
</dbReference>
<dbReference type="Gene3D" id="3.40.50.2030">
    <property type="match status" value="2"/>
</dbReference>
<feature type="binding site" evidence="6">
    <location>
        <position position="323"/>
    </location>
    <ligand>
        <name>hybrid [4Fe-2O-2S] cluster</name>
        <dbReference type="ChEBI" id="CHEBI:60519"/>
    </ligand>
</feature>
<proteinExistence type="inferred from homology"/>
<dbReference type="InterPro" id="IPR004137">
    <property type="entry name" value="HCP/CODH"/>
</dbReference>
<feature type="binding site" evidence="6">
    <location>
        <position position="20"/>
    </location>
    <ligand>
        <name>[4Fe-4S] cluster</name>
        <dbReference type="ChEBI" id="CHEBI:49883"/>
    </ligand>
</feature>
<keyword evidence="6" id="KW-0004">4Fe-4S</keyword>
<evidence type="ECO:0000256" key="5">
    <source>
        <dbReference type="ARBA" id="ARBA00023014"/>
    </source>
</evidence>
<feature type="binding site" evidence="6">
    <location>
        <position position="505"/>
    </location>
    <ligand>
        <name>hybrid [4Fe-2O-2S] cluster</name>
        <dbReference type="ChEBI" id="CHEBI:60519"/>
    </ligand>
</feature>
<dbReference type="EC" id="1.7.99.1" evidence="6"/>
<dbReference type="InterPro" id="IPR016099">
    <property type="entry name" value="Prismane-like_a/b-sand"/>
</dbReference>
<keyword evidence="5 6" id="KW-0411">Iron-sulfur</keyword>
<keyword evidence="1 6" id="KW-0963">Cytoplasm</keyword>
<dbReference type="PANTHER" id="PTHR30109:SF0">
    <property type="entry name" value="HYDROXYLAMINE REDUCTASE"/>
    <property type="match status" value="1"/>
</dbReference>
<gene>
    <name evidence="6 7" type="primary">hcp</name>
    <name evidence="7" type="synonym">priS</name>
    <name evidence="7" type="ORF">ACE3NQ_17190</name>
</gene>
<feature type="modified residue" description="Cysteine persulfide" evidence="6">
    <location>
        <position position="415"/>
    </location>
</feature>
<comment type="cofactor">
    <cofactor evidence="6">
        <name>[4Fe-4S] cluster</name>
        <dbReference type="ChEBI" id="CHEBI:49883"/>
    </cofactor>
    <text evidence="6">Binds 1 [4Fe-4S] cluster.</text>
</comment>
<dbReference type="InterPro" id="IPR011254">
    <property type="entry name" value="Prismane-like_sf"/>
</dbReference>
<dbReference type="NCBIfam" id="NF003658">
    <property type="entry name" value="PRK05290.1"/>
    <property type="match status" value="1"/>
</dbReference>
<protein>
    <recommendedName>
        <fullName evidence="6">Hydroxylamine reductase</fullName>
        <ecNumber evidence="6">1.7.99.1</ecNumber>
    </recommendedName>
    <alternativeName>
        <fullName evidence="6">Hybrid-cluster protein</fullName>
        <shortName evidence="6">HCP</shortName>
    </alternativeName>
    <alternativeName>
        <fullName evidence="6">Prismane protein</fullName>
    </alternativeName>
</protein>
<evidence type="ECO:0000256" key="3">
    <source>
        <dbReference type="ARBA" id="ARBA00023002"/>
    </source>
</evidence>
<feature type="binding site" evidence="6">
    <location>
        <position position="35"/>
    </location>
    <ligand>
        <name>[4Fe-4S] cluster</name>
        <dbReference type="ChEBI" id="CHEBI:49883"/>
    </ligand>
</feature>
<feature type="binding site" description="via persulfide group" evidence="6">
    <location>
        <position position="415"/>
    </location>
    <ligand>
        <name>hybrid [4Fe-2O-2S] cluster</name>
        <dbReference type="ChEBI" id="CHEBI:60519"/>
    </ligand>
</feature>
<dbReference type="PANTHER" id="PTHR30109">
    <property type="entry name" value="HYDROXYLAMINE REDUCTASE"/>
    <property type="match status" value="1"/>
</dbReference>
<evidence type="ECO:0000313" key="7">
    <source>
        <dbReference type="EMBL" id="MFB5682654.1"/>
    </source>
</evidence>
<dbReference type="HAMAP" id="MF_00069">
    <property type="entry name" value="Hydroxylam_reduct"/>
    <property type="match status" value="1"/>
</dbReference>
<comment type="subcellular location">
    <subcellularLocation>
        <location evidence="6">Cytoplasm</location>
    </subcellularLocation>
</comment>
<comment type="similarity">
    <text evidence="6">Belongs to the HCP family.</text>
</comment>
<feature type="binding site" evidence="6">
    <location>
        <position position="503"/>
    </location>
    <ligand>
        <name>hybrid [4Fe-2O-2S] cluster</name>
        <dbReference type="ChEBI" id="CHEBI:60519"/>
    </ligand>
</feature>
<dbReference type="Gene3D" id="1.20.1270.20">
    <property type="match status" value="2"/>
</dbReference>
<dbReference type="CDD" id="cd01914">
    <property type="entry name" value="HCP"/>
    <property type="match status" value="1"/>
</dbReference>
<feature type="binding site" evidence="6">
    <location>
        <position position="17"/>
    </location>
    <ligand>
        <name>[4Fe-4S] cluster</name>
        <dbReference type="ChEBI" id="CHEBI:49883"/>
    </ligand>
</feature>
<evidence type="ECO:0000256" key="2">
    <source>
        <dbReference type="ARBA" id="ARBA00022723"/>
    </source>
</evidence>
<name>A0ABV5BBE7_9BACL</name>